<evidence type="ECO:0000313" key="5">
    <source>
        <dbReference type="Proteomes" id="UP001182991"/>
    </source>
</evidence>
<dbReference type="InterPro" id="IPR025698">
    <property type="entry name" value="2TM_dom"/>
</dbReference>
<proteinExistence type="predicted"/>
<organism evidence="4 5">
    <name type="scientific">Mesonia ostreae</name>
    <dbReference type="NCBI Taxonomy" id="861110"/>
    <lineage>
        <taxon>Bacteria</taxon>
        <taxon>Pseudomonadati</taxon>
        <taxon>Bacteroidota</taxon>
        <taxon>Flavobacteriia</taxon>
        <taxon>Flavobacteriales</taxon>
        <taxon>Flavobacteriaceae</taxon>
        <taxon>Mesonia</taxon>
    </lineage>
</organism>
<name>A0ABU2KME5_9FLAO</name>
<feature type="transmembrane region" description="Helical" evidence="2">
    <location>
        <begin position="32"/>
        <end position="54"/>
    </location>
</feature>
<feature type="transmembrane region" description="Helical" evidence="2">
    <location>
        <begin position="66"/>
        <end position="87"/>
    </location>
</feature>
<protein>
    <submittedName>
        <fullName evidence="4">2TM domain-containing protein</fullName>
    </submittedName>
</protein>
<feature type="region of interest" description="Disordered" evidence="1">
    <location>
        <begin position="121"/>
        <end position="150"/>
    </location>
</feature>
<dbReference type="RefSeq" id="WP_311402722.1">
    <property type="nucleotide sequence ID" value="NZ_JAVRBG010000019.1"/>
</dbReference>
<comment type="caution">
    <text evidence="4">The sequence shown here is derived from an EMBL/GenBank/DDBJ whole genome shotgun (WGS) entry which is preliminary data.</text>
</comment>
<keyword evidence="5" id="KW-1185">Reference proteome</keyword>
<dbReference type="Proteomes" id="UP001182991">
    <property type="component" value="Unassembled WGS sequence"/>
</dbReference>
<feature type="compositionally biased region" description="Polar residues" evidence="1">
    <location>
        <begin position="126"/>
        <end position="141"/>
    </location>
</feature>
<gene>
    <name evidence="4" type="ORF">RLT85_14270</name>
</gene>
<accession>A0ABU2KME5</accession>
<reference evidence="5" key="1">
    <citation type="submission" date="2023-07" db="EMBL/GenBank/DDBJ databases">
        <title>Isolating and identifying novel microbial strains from the Mariana Trench.</title>
        <authorList>
            <person name="Fu H."/>
        </authorList>
    </citation>
    <scope>NUCLEOTIDE SEQUENCE [LARGE SCALE GENOMIC DNA]</scope>
    <source>
        <strain evidence="5">T-y2</strain>
    </source>
</reference>
<evidence type="ECO:0000256" key="2">
    <source>
        <dbReference type="SAM" id="Phobius"/>
    </source>
</evidence>
<evidence type="ECO:0000313" key="4">
    <source>
        <dbReference type="EMBL" id="MDT0295794.1"/>
    </source>
</evidence>
<sequence length="150" mass="17633">MSSTTKKTSKIDPEQRQLIENAQKRIKQKKRLTAHFVVFLAGSILFIILNLVLKFGENFKPFNTDWFVWAILAWFFFLLIHFINVFIVNSFMGKEWEEKQLEQLVEKQQLKIEQLQLKVEKEHPLPNSTSTKRISGNSDFSNPDHPIINS</sequence>
<keyword evidence="2" id="KW-1133">Transmembrane helix</keyword>
<feature type="domain" description="2TM" evidence="3">
    <location>
        <begin position="20"/>
        <end position="106"/>
    </location>
</feature>
<dbReference type="EMBL" id="JAVRBG010000019">
    <property type="protein sequence ID" value="MDT0295794.1"/>
    <property type="molecule type" value="Genomic_DNA"/>
</dbReference>
<evidence type="ECO:0000256" key="1">
    <source>
        <dbReference type="SAM" id="MobiDB-lite"/>
    </source>
</evidence>
<dbReference type="Pfam" id="PF13239">
    <property type="entry name" value="2TM"/>
    <property type="match status" value="1"/>
</dbReference>
<keyword evidence="2" id="KW-0812">Transmembrane</keyword>
<evidence type="ECO:0000259" key="3">
    <source>
        <dbReference type="Pfam" id="PF13239"/>
    </source>
</evidence>
<keyword evidence="2" id="KW-0472">Membrane</keyword>